<proteinExistence type="predicted"/>
<dbReference type="SMART" id="SM00422">
    <property type="entry name" value="HTH_MERR"/>
    <property type="match status" value="1"/>
</dbReference>
<dbReference type="InterPro" id="IPR009061">
    <property type="entry name" value="DNA-bd_dom_put_sf"/>
</dbReference>
<dbReference type="GO" id="GO:0006355">
    <property type="term" value="P:regulation of DNA-templated transcription"/>
    <property type="evidence" value="ECO:0007669"/>
    <property type="project" value="InterPro"/>
</dbReference>
<dbReference type="CDD" id="cd01105">
    <property type="entry name" value="HTH_GlnR-like"/>
    <property type="match status" value="1"/>
</dbReference>
<dbReference type="GO" id="GO:0003677">
    <property type="term" value="F:DNA binding"/>
    <property type="evidence" value="ECO:0007669"/>
    <property type="project" value="InterPro"/>
</dbReference>
<accession>A0A401FNJ3</accession>
<dbReference type="EMBL" id="BEXA01000005">
    <property type="protein sequence ID" value="GAY73907.1"/>
    <property type="molecule type" value="Genomic_DNA"/>
</dbReference>
<dbReference type="RefSeq" id="WP_225417708.1">
    <property type="nucleotide sequence ID" value="NZ_BEXA01000005.1"/>
</dbReference>
<evidence type="ECO:0000313" key="3">
    <source>
        <dbReference type="Proteomes" id="UP000286974"/>
    </source>
</evidence>
<dbReference type="PROSITE" id="PS50937">
    <property type="entry name" value="HTH_MERR_2"/>
    <property type="match status" value="1"/>
</dbReference>
<feature type="domain" description="HTH merR-type" evidence="1">
    <location>
        <begin position="19"/>
        <end position="86"/>
    </location>
</feature>
<dbReference type="AlphaFoldDB" id="A0A401FNJ3"/>
<reference evidence="2 3" key="1">
    <citation type="submission" date="2017-11" db="EMBL/GenBank/DDBJ databases">
        <title>Draft Genome Sequence of Lactobacillus curieae NBRC 111893 isolated from Koso, a Japanese sugar-Vegetable Fermented Beverage.</title>
        <authorList>
            <person name="Chiou T.Y."/>
            <person name="Oshima K."/>
            <person name="Suda W."/>
            <person name="Hattori M."/>
            <person name="Takahashi T."/>
        </authorList>
    </citation>
    <scope>NUCLEOTIDE SEQUENCE [LARGE SCALE GENOMIC DNA]</scope>
    <source>
        <strain evidence="2 3">NBRC111893</strain>
    </source>
</reference>
<evidence type="ECO:0000313" key="2">
    <source>
        <dbReference type="EMBL" id="GAY73907.1"/>
    </source>
</evidence>
<dbReference type="Gene3D" id="1.10.1660.10">
    <property type="match status" value="1"/>
</dbReference>
<name>A0A401FNJ3_9LACO</name>
<dbReference type="Proteomes" id="UP000286974">
    <property type="component" value="Unassembled WGS sequence"/>
</dbReference>
<dbReference type="InterPro" id="IPR000551">
    <property type="entry name" value="MerR-type_HTH_dom"/>
</dbReference>
<dbReference type="Pfam" id="PF13411">
    <property type="entry name" value="MerR_1"/>
    <property type="match status" value="1"/>
</dbReference>
<sequence>MLETPMSNMFDTDKLIFGIGQVSKITGVSSRQLRYWEQQNYISAIQQKKGASRQYSMHTLIKIANIQRFLRKGFTLAVAVEKAVKVARESPIIRDFVKSQLNEVRFESDDRAVIDFGFTDDSKKQHVLGIIDHGKTSFKIEDES</sequence>
<evidence type="ECO:0000259" key="1">
    <source>
        <dbReference type="PROSITE" id="PS50937"/>
    </source>
</evidence>
<organism evidence="2 3">
    <name type="scientific">Lentilactobacillus kosonis</name>
    <dbReference type="NCBI Taxonomy" id="2810561"/>
    <lineage>
        <taxon>Bacteria</taxon>
        <taxon>Bacillati</taxon>
        <taxon>Bacillota</taxon>
        <taxon>Bacilli</taxon>
        <taxon>Lactobacillales</taxon>
        <taxon>Lactobacillaceae</taxon>
        <taxon>Lentilactobacillus</taxon>
    </lineage>
</organism>
<comment type="caution">
    <text evidence="2">The sequence shown here is derived from an EMBL/GenBank/DDBJ whole genome shotgun (WGS) entry which is preliminary data.</text>
</comment>
<keyword evidence="3" id="KW-1185">Reference proteome</keyword>
<protein>
    <submittedName>
        <fullName evidence="2">Transcriptional regulator, MerR family</fullName>
    </submittedName>
</protein>
<gene>
    <name evidence="2" type="ORF">NBRC111893_2053</name>
</gene>
<dbReference type="SUPFAM" id="SSF46955">
    <property type="entry name" value="Putative DNA-binding domain"/>
    <property type="match status" value="1"/>
</dbReference>